<gene>
    <name evidence="1" type="ORF">B0I08_107101</name>
</gene>
<reference evidence="1 2" key="1">
    <citation type="submission" date="2018-03" db="EMBL/GenBank/DDBJ databases">
        <title>Genomic Encyclopedia of Type Strains, Phase III (KMG-III): the genomes of soil and plant-associated and newly described type strains.</title>
        <authorList>
            <person name="Whitman W."/>
        </authorList>
    </citation>
    <scope>NUCLEOTIDE SEQUENCE [LARGE SCALE GENOMIC DNA]</scope>
    <source>
        <strain evidence="1 2">CGMCC 1.12484</strain>
    </source>
</reference>
<dbReference type="RefSeq" id="WP_106213723.1">
    <property type="nucleotide sequence ID" value="NZ_PVTL01000007.1"/>
</dbReference>
<comment type="caution">
    <text evidence="1">The sequence shown here is derived from an EMBL/GenBank/DDBJ whole genome shotgun (WGS) entry which is preliminary data.</text>
</comment>
<evidence type="ECO:0000313" key="1">
    <source>
        <dbReference type="EMBL" id="PRY67206.1"/>
    </source>
</evidence>
<protein>
    <submittedName>
        <fullName evidence="1">Uncharacterized protein</fullName>
    </submittedName>
</protein>
<proteinExistence type="predicted"/>
<dbReference type="AlphaFoldDB" id="A0A2T0VAI4"/>
<dbReference type="OrthoDB" id="5113796at2"/>
<accession>A0A2T0VAI4</accession>
<dbReference type="Proteomes" id="UP000237983">
    <property type="component" value="Unassembled WGS sequence"/>
</dbReference>
<dbReference type="EMBL" id="PVTL01000007">
    <property type="protein sequence ID" value="PRY67206.1"/>
    <property type="molecule type" value="Genomic_DNA"/>
</dbReference>
<organism evidence="1 2">
    <name type="scientific">Glaciihabitans tibetensis</name>
    <dbReference type="NCBI Taxonomy" id="1266600"/>
    <lineage>
        <taxon>Bacteria</taxon>
        <taxon>Bacillati</taxon>
        <taxon>Actinomycetota</taxon>
        <taxon>Actinomycetes</taxon>
        <taxon>Micrococcales</taxon>
        <taxon>Microbacteriaceae</taxon>
        <taxon>Glaciihabitans</taxon>
    </lineage>
</organism>
<evidence type="ECO:0000313" key="2">
    <source>
        <dbReference type="Proteomes" id="UP000237983"/>
    </source>
</evidence>
<sequence length="158" mass="17007">MTARDRFTDAEWTTVGRAPFMTGVFIASSDLSDAIGIVRELLTVEALVAAEANKHRGLALAKQIFADIEAGTLSSDVGALNDEPETRTRALESVISAVRLVAANDPAQAPAYRDWLVRIAHGVAEATREGRVLRFAHRMSGHEKSALAELERALRAAA</sequence>
<keyword evidence="2" id="KW-1185">Reference proteome</keyword>
<name>A0A2T0VAI4_9MICO</name>